<protein>
    <submittedName>
        <fullName evidence="2">Helix-turn-helix domain-containing protein</fullName>
    </submittedName>
</protein>
<evidence type="ECO:0000259" key="1">
    <source>
        <dbReference type="Pfam" id="PF19054"/>
    </source>
</evidence>
<evidence type="ECO:0000313" key="3">
    <source>
        <dbReference type="Proteomes" id="UP000199501"/>
    </source>
</evidence>
<dbReference type="STRING" id="1271860.SAMN05216174_104195"/>
<dbReference type="EMBL" id="FMZZ01000004">
    <property type="protein sequence ID" value="SDC77007.1"/>
    <property type="molecule type" value="Genomic_DNA"/>
</dbReference>
<dbReference type="AlphaFoldDB" id="A0A1G6PC50"/>
<dbReference type="InterPro" id="IPR010982">
    <property type="entry name" value="Lambda_DNA-bd_dom_sf"/>
</dbReference>
<feature type="domain" description="DUF5753" evidence="1">
    <location>
        <begin position="103"/>
        <end position="286"/>
    </location>
</feature>
<dbReference type="GO" id="GO:0003677">
    <property type="term" value="F:DNA binding"/>
    <property type="evidence" value="ECO:0007669"/>
    <property type="project" value="InterPro"/>
</dbReference>
<reference evidence="3" key="1">
    <citation type="submission" date="2016-10" db="EMBL/GenBank/DDBJ databases">
        <authorList>
            <person name="Varghese N."/>
            <person name="Submissions S."/>
        </authorList>
    </citation>
    <scope>NUCLEOTIDE SEQUENCE [LARGE SCALE GENOMIC DNA]</scope>
    <source>
        <strain evidence="3">IBRC-M 10403</strain>
    </source>
</reference>
<proteinExistence type="predicted"/>
<dbReference type="Pfam" id="PF13560">
    <property type="entry name" value="HTH_31"/>
    <property type="match status" value="1"/>
</dbReference>
<accession>A0A1G6PC50</accession>
<dbReference type="Proteomes" id="UP000199501">
    <property type="component" value="Unassembled WGS sequence"/>
</dbReference>
<dbReference type="RefSeq" id="WP_228771546.1">
    <property type="nucleotide sequence ID" value="NZ_FMZZ01000004.1"/>
</dbReference>
<name>A0A1G6PC50_9PSEU</name>
<evidence type="ECO:0000313" key="2">
    <source>
        <dbReference type="EMBL" id="SDC77007.1"/>
    </source>
</evidence>
<dbReference type="Pfam" id="PF19054">
    <property type="entry name" value="DUF5753"/>
    <property type="match status" value="1"/>
</dbReference>
<keyword evidence="3" id="KW-1185">Reference proteome</keyword>
<dbReference type="Gene3D" id="1.10.260.40">
    <property type="entry name" value="lambda repressor-like DNA-binding domains"/>
    <property type="match status" value="1"/>
</dbReference>
<dbReference type="InterPro" id="IPR043917">
    <property type="entry name" value="DUF5753"/>
</dbReference>
<organism evidence="2 3">
    <name type="scientific">Actinokineospora iranica</name>
    <dbReference type="NCBI Taxonomy" id="1271860"/>
    <lineage>
        <taxon>Bacteria</taxon>
        <taxon>Bacillati</taxon>
        <taxon>Actinomycetota</taxon>
        <taxon>Actinomycetes</taxon>
        <taxon>Pseudonocardiales</taxon>
        <taxon>Pseudonocardiaceae</taxon>
        <taxon>Actinokineospora</taxon>
    </lineage>
</organism>
<gene>
    <name evidence="2" type="ORF">SAMN05216174_104195</name>
</gene>
<sequence length="293" mass="33340">MSQEDATGSTVARRQLGRFLRELRGRARYSVRASAQEFEWSETKMWRIESGLTSMRGQDVKMMCQFYGAPEETTTALMALAKETKANGWWMSYSDAIPEDFDLYIGLEDAAAELDGYWIDVVPGLLQTERYARALIERRVGISPEVVDRRVRLRMARHTLLLRMVRPLWARIVLDEAVLHRPIGGADVMIEQLRYLVVMSQRNNLAIRVIPFSAGTHRGISSGRFVKLDFPSLANGSPSEPTTVYVEGYTGALFLEKPNEIERYSEAFAELWEASMSEVESVNYIAKLARETQ</sequence>